<dbReference type="Proteomes" id="UP000480185">
    <property type="component" value="Unassembled WGS sequence"/>
</dbReference>
<reference evidence="1 2" key="1">
    <citation type="submission" date="2019-11" db="EMBL/GenBank/DDBJ databases">
        <authorList>
            <person name="Li J."/>
        </authorList>
    </citation>
    <scope>NUCLEOTIDE SEQUENCE [LARGE SCALE GENOMIC DNA]</scope>
    <source>
        <strain evidence="1 2">J4</strain>
    </source>
</reference>
<proteinExistence type="predicted"/>
<comment type="caution">
    <text evidence="1">The sequence shown here is derived from an EMBL/GenBank/DDBJ whole genome shotgun (WGS) entry which is preliminary data.</text>
</comment>
<gene>
    <name evidence="1" type="ORF">GH754_05840</name>
</gene>
<sequence>MLDSFAPFIPGDVGNAHTFPFPVRYETVKGLNASNMVNWDDSHYPNFLEAGLKLTQSGVKAITGDCGYMAIFQDRLAKDLQVPVFLSSLLQLHFLTHLVHGDEKIAVITADSTLLTNSLLASINIDHTYPIVIQGLQNQPYFKDFALTESGVLDTNKVEQEVVNATVNLVQKNPSISIILLECSMLPPYAKAIQEAVSLPVFDYTSMIEYVYNAYIRKKFDFQ</sequence>
<dbReference type="NCBIfam" id="NF005679">
    <property type="entry name" value="PRK07475.1"/>
    <property type="match status" value="1"/>
</dbReference>
<dbReference type="AlphaFoldDB" id="A0A6G1X4I5"/>
<dbReference type="OrthoDB" id="1676875at2"/>
<evidence type="ECO:0000313" key="2">
    <source>
        <dbReference type="Proteomes" id="UP000480185"/>
    </source>
</evidence>
<keyword evidence="2" id="KW-1185">Reference proteome</keyword>
<dbReference type="EMBL" id="WJNH01000003">
    <property type="protein sequence ID" value="MRG85857.1"/>
    <property type="molecule type" value="Genomic_DNA"/>
</dbReference>
<organism evidence="1 2">
    <name type="scientific">Salinibacillus xinjiangensis</name>
    <dbReference type="NCBI Taxonomy" id="1229268"/>
    <lineage>
        <taxon>Bacteria</taxon>
        <taxon>Bacillati</taxon>
        <taxon>Bacillota</taxon>
        <taxon>Bacilli</taxon>
        <taxon>Bacillales</taxon>
        <taxon>Bacillaceae</taxon>
        <taxon>Salinibacillus</taxon>
    </lineage>
</organism>
<name>A0A6G1X4I5_9BACI</name>
<protein>
    <submittedName>
        <fullName evidence="1">Aspartate/glutamate racemase family protein</fullName>
    </submittedName>
</protein>
<accession>A0A6G1X4I5</accession>
<evidence type="ECO:0000313" key="1">
    <source>
        <dbReference type="EMBL" id="MRG85857.1"/>
    </source>
</evidence>